<keyword evidence="4 6" id="KW-1133">Transmembrane helix</keyword>
<evidence type="ECO:0000256" key="3">
    <source>
        <dbReference type="ARBA" id="ARBA00022692"/>
    </source>
</evidence>
<dbReference type="AlphaFoldDB" id="A0AAD7ZI44"/>
<comment type="subcellular location">
    <subcellularLocation>
        <location evidence="1 6">Membrane</location>
        <topology evidence="1 6">Multi-pass membrane protein</topology>
    </subcellularLocation>
</comment>
<keyword evidence="8" id="KW-1185">Reference proteome</keyword>
<gene>
    <name evidence="7" type="ORF">L9F63_023989</name>
</gene>
<comment type="caution">
    <text evidence="7">The sequence shown here is derived from an EMBL/GenBank/DDBJ whole genome shotgun (WGS) entry which is preliminary data.</text>
</comment>
<feature type="transmembrane region" description="Helical" evidence="6">
    <location>
        <begin position="45"/>
        <end position="76"/>
    </location>
</feature>
<proteinExistence type="inferred from homology"/>
<evidence type="ECO:0000256" key="6">
    <source>
        <dbReference type="RuleBase" id="RU362006"/>
    </source>
</evidence>
<name>A0AAD7ZI44_DIPPU</name>
<dbReference type="GO" id="GO:0016020">
    <property type="term" value="C:membrane"/>
    <property type="evidence" value="ECO:0007669"/>
    <property type="project" value="UniProtKB-SubCell"/>
</dbReference>
<evidence type="ECO:0000313" key="7">
    <source>
        <dbReference type="EMBL" id="KAJ9580831.1"/>
    </source>
</evidence>
<dbReference type="PANTHER" id="PTHR12300:SF161">
    <property type="entry name" value="RECEPTOR EXPRESSION-ENHANCING PROTEIN"/>
    <property type="match status" value="1"/>
</dbReference>
<reference evidence="7" key="2">
    <citation type="submission" date="2023-05" db="EMBL/GenBank/DDBJ databases">
        <authorList>
            <person name="Fouks B."/>
        </authorList>
    </citation>
    <scope>NUCLEOTIDE SEQUENCE</scope>
    <source>
        <strain evidence="7">Stay&amp;Tobe</strain>
        <tissue evidence="7">Testes</tissue>
    </source>
</reference>
<evidence type="ECO:0000256" key="2">
    <source>
        <dbReference type="ARBA" id="ARBA00008573"/>
    </source>
</evidence>
<evidence type="ECO:0000256" key="1">
    <source>
        <dbReference type="ARBA" id="ARBA00004141"/>
    </source>
</evidence>
<comment type="similarity">
    <text evidence="2 6">Belongs to the DP1 family.</text>
</comment>
<dbReference type="EMBL" id="JASPKZ010008133">
    <property type="protein sequence ID" value="KAJ9580831.1"/>
    <property type="molecule type" value="Genomic_DNA"/>
</dbReference>
<keyword evidence="3 6" id="KW-0812">Transmembrane</keyword>
<dbReference type="InterPro" id="IPR004345">
    <property type="entry name" value="TB2_DP1_HVA22"/>
</dbReference>
<dbReference type="Pfam" id="PF03134">
    <property type="entry name" value="TB2_DP1_HVA22"/>
    <property type="match status" value="1"/>
</dbReference>
<dbReference type="Proteomes" id="UP001233999">
    <property type="component" value="Unassembled WGS sequence"/>
</dbReference>
<dbReference type="PANTHER" id="PTHR12300">
    <property type="entry name" value="HVA22-LIKE PROTEINS"/>
    <property type="match status" value="1"/>
</dbReference>
<accession>A0AAD7ZI44</accession>
<keyword evidence="5 6" id="KW-0472">Membrane</keyword>
<evidence type="ECO:0000256" key="5">
    <source>
        <dbReference type="ARBA" id="ARBA00023136"/>
    </source>
</evidence>
<organism evidence="7 8">
    <name type="scientific">Diploptera punctata</name>
    <name type="common">Pacific beetle cockroach</name>
    <dbReference type="NCBI Taxonomy" id="6984"/>
    <lineage>
        <taxon>Eukaryota</taxon>
        <taxon>Metazoa</taxon>
        <taxon>Ecdysozoa</taxon>
        <taxon>Arthropoda</taxon>
        <taxon>Hexapoda</taxon>
        <taxon>Insecta</taxon>
        <taxon>Pterygota</taxon>
        <taxon>Neoptera</taxon>
        <taxon>Polyneoptera</taxon>
        <taxon>Dictyoptera</taxon>
        <taxon>Blattodea</taxon>
        <taxon>Blaberoidea</taxon>
        <taxon>Blaberidae</taxon>
        <taxon>Diplopterinae</taxon>
        <taxon>Diploptera</taxon>
    </lineage>
</organism>
<reference evidence="7" key="1">
    <citation type="journal article" date="2023" name="IScience">
        <title>Live-bearing cockroach genome reveals convergent evolutionary mechanisms linked to viviparity in insects and beyond.</title>
        <authorList>
            <person name="Fouks B."/>
            <person name="Harrison M.C."/>
            <person name="Mikhailova A.A."/>
            <person name="Marchal E."/>
            <person name="English S."/>
            <person name="Carruthers M."/>
            <person name="Jennings E.C."/>
            <person name="Chiamaka E.L."/>
            <person name="Frigard R.A."/>
            <person name="Pippel M."/>
            <person name="Attardo G.M."/>
            <person name="Benoit J.B."/>
            <person name="Bornberg-Bauer E."/>
            <person name="Tobe S.S."/>
        </authorList>
    </citation>
    <scope>NUCLEOTIDE SEQUENCE</scope>
    <source>
        <strain evidence="7">Stay&amp;Tobe</strain>
    </source>
</reference>
<feature type="transmembrane region" description="Helical" evidence="6">
    <location>
        <begin position="97"/>
        <end position="117"/>
    </location>
</feature>
<evidence type="ECO:0000256" key="4">
    <source>
        <dbReference type="ARBA" id="ARBA00022989"/>
    </source>
</evidence>
<sequence>MATTSGTGTRIGGIRESLEKSLHDKNHPWTNILEWGEEKTGVKRLYLFMVLIVFVAVYMVFGYAAQLFCNIIGFLYPAYCSIKALESPNKDDDTKWLTYWVVFAFFSIVEYFSNILLSWFPFYWLFKCLFHVWCFVPIENNGSIFIYNRIIRPKFLKHQEQVDNMLGDLAGSAAKLAAENLFKKSD</sequence>
<protein>
    <recommendedName>
        <fullName evidence="6">Receptor expression-enhancing protein</fullName>
    </recommendedName>
</protein>
<evidence type="ECO:0000313" key="8">
    <source>
        <dbReference type="Proteomes" id="UP001233999"/>
    </source>
</evidence>